<feature type="transmembrane region" description="Helical" evidence="2">
    <location>
        <begin position="50"/>
        <end position="70"/>
    </location>
</feature>
<evidence type="ECO:0000256" key="2">
    <source>
        <dbReference type="SAM" id="Phobius"/>
    </source>
</evidence>
<dbReference type="Pfam" id="PF04632">
    <property type="entry name" value="FUSC"/>
    <property type="match status" value="2"/>
</dbReference>
<evidence type="ECO:0000313" key="3">
    <source>
        <dbReference type="EMBL" id="NGZ87266.1"/>
    </source>
</evidence>
<dbReference type="EMBL" id="JAADJT010000012">
    <property type="protein sequence ID" value="NGZ87266.1"/>
    <property type="molecule type" value="Genomic_DNA"/>
</dbReference>
<feature type="transmembrane region" description="Helical" evidence="2">
    <location>
        <begin position="357"/>
        <end position="374"/>
    </location>
</feature>
<keyword evidence="2" id="KW-0472">Membrane</keyword>
<dbReference type="PROSITE" id="PS51257">
    <property type="entry name" value="PROKAR_LIPOPROTEIN"/>
    <property type="match status" value="1"/>
</dbReference>
<dbReference type="RefSeq" id="WP_166107322.1">
    <property type="nucleotide sequence ID" value="NZ_JAADJT010000012.1"/>
</dbReference>
<organism evidence="3 4">
    <name type="scientific">Duganella aceris</name>
    <dbReference type="NCBI Taxonomy" id="2703883"/>
    <lineage>
        <taxon>Bacteria</taxon>
        <taxon>Pseudomonadati</taxon>
        <taxon>Pseudomonadota</taxon>
        <taxon>Betaproteobacteria</taxon>
        <taxon>Burkholderiales</taxon>
        <taxon>Oxalobacteraceae</taxon>
        <taxon>Telluria group</taxon>
        <taxon>Duganella</taxon>
    </lineage>
</organism>
<feature type="compositionally biased region" description="Pro residues" evidence="1">
    <location>
        <begin position="183"/>
        <end position="199"/>
    </location>
</feature>
<dbReference type="InterPro" id="IPR006726">
    <property type="entry name" value="PHBA_efflux_AaeB/fusaric-R"/>
</dbReference>
<feature type="transmembrane region" description="Helical" evidence="2">
    <location>
        <begin position="331"/>
        <end position="351"/>
    </location>
</feature>
<feature type="compositionally biased region" description="Low complexity" evidence="1">
    <location>
        <begin position="200"/>
        <end position="211"/>
    </location>
</feature>
<keyword evidence="2" id="KW-1133">Transmembrane helix</keyword>
<comment type="caution">
    <text evidence="3">The sequence shown here is derived from an EMBL/GenBank/DDBJ whole genome shotgun (WGS) entry which is preliminary data.</text>
</comment>
<sequence length="381" mass="38788">MPRHILNTVAATLLAMNLAVWCGLPAPQIAMACVFIVMQPQPEQVYAKGGYRLAGTVAGVLAAWAISSLFSASPARLLAAIGGWVTLFTVIAAFHDKLRAYSIVLTGYTPVVVGIPLAFEASHIGAGAGNRLAEVAIGVACAGAVAFLNGGRRQDGIPAHAATSTAPRASSPSASPQRQLPAPGAPPPRRWPRLPPAPPRAGLATLAGPSRAPGPAPASPARPAAATASLAGLHPAIAIALMATLWLATSWRGGPMATLNATVDCALVALSARPVRMALQMSAGTLLAVAIGLALQWCYPLLPASPWLLFAPALAAGAWMTGKPESLGQGLGYSITLCMLAYPAGAGHQYLHDAAGLTLSVFVLTAICAILSPLRPSPIPP</sequence>
<proteinExistence type="predicted"/>
<evidence type="ECO:0008006" key="5">
    <source>
        <dbReference type="Google" id="ProtNLM"/>
    </source>
</evidence>
<dbReference type="Proteomes" id="UP000666369">
    <property type="component" value="Unassembled WGS sequence"/>
</dbReference>
<name>A0ABX0FRH5_9BURK</name>
<feature type="transmembrane region" description="Helical" evidence="2">
    <location>
        <begin position="77"/>
        <end position="94"/>
    </location>
</feature>
<feature type="transmembrane region" description="Helical" evidence="2">
    <location>
        <begin position="12"/>
        <end position="38"/>
    </location>
</feature>
<feature type="transmembrane region" description="Helical" evidence="2">
    <location>
        <begin position="131"/>
        <end position="148"/>
    </location>
</feature>
<evidence type="ECO:0000256" key="1">
    <source>
        <dbReference type="SAM" id="MobiDB-lite"/>
    </source>
</evidence>
<keyword evidence="4" id="KW-1185">Reference proteome</keyword>
<accession>A0ABX0FRH5</accession>
<reference evidence="4" key="1">
    <citation type="submission" date="2023-07" db="EMBL/GenBank/DDBJ databases">
        <title>Duganella aceri sp. nov., isolated from tree sap.</title>
        <authorList>
            <person name="Kim I.S."/>
        </authorList>
    </citation>
    <scope>NUCLEOTIDE SEQUENCE [LARGE SCALE GENOMIC DNA]</scope>
    <source>
        <strain evidence="4">SAP-35</strain>
    </source>
</reference>
<protein>
    <recommendedName>
        <fullName evidence="5">FUSC family protein</fullName>
    </recommendedName>
</protein>
<evidence type="ECO:0000313" key="4">
    <source>
        <dbReference type="Proteomes" id="UP000666369"/>
    </source>
</evidence>
<gene>
    <name evidence="3" type="ORF">GW587_23775</name>
</gene>
<feature type="compositionally biased region" description="Low complexity" evidence="1">
    <location>
        <begin position="158"/>
        <end position="182"/>
    </location>
</feature>
<keyword evidence="2" id="KW-0812">Transmembrane</keyword>
<feature type="region of interest" description="Disordered" evidence="1">
    <location>
        <begin position="158"/>
        <end position="222"/>
    </location>
</feature>
<feature type="transmembrane region" description="Helical" evidence="2">
    <location>
        <begin position="100"/>
        <end position="119"/>
    </location>
</feature>